<evidence type="ECO:0000313" key="2">
    <source>
        <dbReference type="Proteomes" id="UP000176867"/>
    </source>
</evidence>
<dbReference type="GO" id="GO:0003677">
    <property type="term" value="F:DNA binding"/>
    <property type="evidence" value="ECO:0007669"/>
    <property type="project" value="InterPro"/>
</dbReference>
<dbReference type="AlphaFoldDB" id="A0A1F6G6M5"/>
<name>A0A1F6G6M5_9BACT</name>
<dbReference type="Proteomes" id="UP000176867">
    <property type="component" value="Unassembled WGS sequence"/>
</dbReference>
<accession>A0A1F6G6M5</accession>
<evidence type="ECO:0008006" key="3">
    <source>
        <dbReference type="Google" id="ProtNLM"/>
    </source>
</evidence>
<dbReference type="STRING" id="1798533.A2609_00695"/>
<dbReference type="SUPFAM" id="SSF50118">
    <property type="entry name" value="Cell growth inhibitor/plasmid maintenance toxic component"/>
    <property type="match status" value="1"/>
</dbReference>
<sequence length="145" mass="16872">MEKDFDEWNKVKKRTHEKSVGHESFPKEREVWWCSVGVNIGVETDGKHDTFERPVLIVRIFNKEMLWAVPITSTMKDSPFYYPFLFKNEDRSLILTQIRVMSTKRLLRQVDVLSEEDFGKVIESLVGLLKAKPPHKEGALGGRSH</sequence>
<evidence type="ECO:0000313" key="1">
    <source>
        <dbReference type="EMBL" id="OGG93757.1"/>
    </source>
</evidence>
<dbReference type="InterPro" id="IPR003477">
    <property type="entry name" value="PemK-like"/>
</dbReference>
<dbReference type="Pfam" id="PF02452">
    <property type="entry name" value="PemK_toxin"/>
    <property type="match status" value="1"/>
</dbReference>
<organism evidence="1 2">
    <name type="scientific">Candidatus Kaiserbacteria bacterium RIFOXYD1_FULL_47_14</name>
    <dbReference type="NCBI Taxonomy" id="1798533"/>
    <lineage>
        <taxon>Bacteria</taxon>
        <taxon>Candidatus Kaiseribacteriota</taxon>
    </lineage>
</organism>
<protein>
    <recommendedName>
        <fullName evidence="3">Toxin-antitoxin system protein</fullName>
    </recommendedName>
</protein>
<reference evidence="1 2" key="1">
    <citation type="journal article" date="2016" name="Nat. Commun.">
        <title>Thousands of microbial genomes shed light on interconnected biogeochemical processes in an aquifer system.</title>
        <authorList>
            <person name="Anantharaman K."/>
            <person name="Brown C.T."/>
            <person name="Hug L.A."/>
            <person name="Sharon I."/>
            <person name="Castelle C.J."/>
            <person name="Probst A.J."/>
            <person name="Thomas B.C."/>
            <person name="Singh A."/>
            <person name="Wilkins M.J."/>
            <person name="Karaoz U."/>
            <person name="Brodie E.L."/>
            <person name="Williams K.H."/>
            <person name="Hubbard S.S."/>
            <person name="Banfield J.F."/>
        </authorList>
    </citation>
    <scope>NUCLEOTIDE SEQUENCE [LARGE SCALE GENOMIC DNA]</scope>
</reference>
<dbReference type="Gene3D" id="2.30.30.110">
    <property type="match status" value="1"/>
</dbReference>
<dbReference type="InterPro" id="IPR011067">
    <property type="entry name" value="Plasmid_toxin/cell-grow_inhib"/>
</dbReference>
<comment type="caution">
    <text evidence="1">The sequence shown here is derived from an EMBL/GenBank/DDBJ whole genome shotgun (WGS) entry which is preliminary data.</text>
</comment>
<dbReference type="EMBL" id="MFMU01000004">
    <property type="protein sequence ID" value="OGG93757.1"/>
    <property type="molecule type" value="Genomic_DNA"/>
</dbReference>
<gene>
    <name evidence="1" type="ORF">A2609_00695</name>
</gene>
<proteinExistence type="predicted"/>